<keyword evidence="4" id="KW-0378">Hydrolase</keyword>
<dbReference type="EMBL" id="LT549890">
    <property type="protein sequence ID" value="SAI86419.1"/>
    <property type="molecule type" value="Genomic_DNA"/>
</dbReference>
<dbReference type="Pfam" id="PF19291">
    <property type="entry name" value="TREH_N"/>
    <property type="match status" value="1"/>
</dbReference>
<dbReference type="InterPro" id="IPR053494">
    <property type="entry name" value="GH15_Enzymes"/>
</dbReference>
<feature type="domain" description="Trehalase-like N-terminal" evidence="3">
    <location>
        <begin position="7"/>
        <end position="115"/>
    </location>
</feature>
<protein>
    <submittedName>
        <fullName evidence="4">Glycoside hydrolase</fullName>
    </submittedName>
</protein>
<dbReference type="Proteomes" id="UP000076770">
    <property type="component" value="Chromosome i"/>
</dbReference>
<gene>
    <name evidence="4" type="ORF">SSOP1_2865</name>
</gene>
<dbReference type="GO" id="GO:0004553">
    <property type="term" value="F:hydrolase activity, hydrolyzing O-glycosyl compounds"/>
    <property type="evidence" value="ECO:0007669"/>
    <property type="project" value="UniProtKB-ARBA"/>
</dbReference>
<dbReference type="PANTHER" id="PTHR31616:SF0">
    <property type="entry name" value="GLUCAN 1,4-ALPHA-GLUCOSIDASE"/>
    <property type="match status" value="1"/>
</dbReference>
<proteinExistence type="inferred from homology"/>
<dbReference type="InterPro" id="IPR045582">
    <property type="entry name" value="Trehalase-like_N"/>
</dbReference>
<dbReference type="AlphaFoldDB" id="A0A157T590"/>
<organism evidence="4 5">
    <name type="scientific">Saccharolobus solfataricus</name>
    <name type="common">Sulfolobus solfataricus</name>
    <dbReference type="NCBI Taxonomy" id="2287"/>
    <lineage>
        <taxon>Archaea</taxon>
        <taxon>Thermoproteota</taxon>
        <taxon>Thermoprotei</taxon>
        <taxon>Sulfolobales</taxon>
        <taxon>Sulfolobaceae</taxon>
        <taxon>Saccharolobus</taxon>
    </lineage>
</organism>
<name>A0A157T590_SACSO</name>
<dbReference type="InterPro" id="IPR012341">
    <property type="entry name" value="6hp_glycosidase-like_sf"/>
</dbReference>
<dbReference type="PATRIC" id="fig|2287.9.peg.3005"/>
<evidence type="ECO:0000313" key="4">
    <source>
        <dbReference type="EMBL" id="SAI86419.1"/>
    </source>
</evidence>
<dbReference type="NCBIfam" id="NF041084">
    <property type="entry name" value="trehalase_H1_Arch"/>
    <property type="match status" value="1"/>
</dbReference>
<accession>A0A157T590</accession>
<dbReference type="InterPro" id="IPR008928">
    <property type="entry name" value="6-hairpin_glycosidase_sf"/>
</dbReference>
<reference evidence="5" key="1">
    <citation type="submission" date="2016-04" db="EMBL/GenBank/DDBJ databases">
        <authorList>
            <person name="Shah S.A."/>
            <person name="Garrett R.A."/>
        </authorList>
    </citation>
    <scope>NUCLEOTIDE SEQUENCE [LARGE SCALE GENOMIC DNA]</scope>
    <source>
        <strain evidence="5">ATCC 35091 / DSM 1616 / JCM 8930 / NBRC 15331 / P1</strain>
    </source>
</reference>
<evidence type="ECO:0000259" key="2">
    <source>
        <dbReference type="Pfam" id="PF00723"/>
    </source>
</evidence>
<dbReference type="SUPFAM" id="SSF48208">
    <property type="entry name" value="Six-hairpin glycosidases"/>
    <property type="match status" value="1"/>
</dbReference>
<dbReference type="InterPro" id="IPR011613">
    <property type="entry name" value="GH15-like"/>
</dbReference>
<sequence length="581" mass="66379">MLVMKTLGFISNQITSALIDLSSIVWFPVPKFDSPSVFTRLLDEDGGEFSILPEGQEIIAVKQEYVYPLVLMTAIRTKQGEISITDLIPLGETVIIRKVESEIPFKVVFKPRFYYSLYKPIIDGNRFVNPRGRDCMAFLYDFSGEVKRSGNYVWNFSNGKGYLIANYASDVKHGVFSERGSTLNAIYERSFENTINYWKSIDVKDAKSFNDLYKASIYTMLGSIYAPSGGVIAAPTTSLPEVEGGKRNWDYRFAWVRDSSIIAEALLEAGSIVEARRIINFLLSLINFSSKPFYYPLYTIEGTIPPPERELRWLSGYKNSKPVRIGNGASSQIQLDIEGFFISALYKYVKMTNDQVFLKDVFSKVKYIGDWISENWSLKDSGIWEDRGSPQHYTHSKIMMWIALDKIGKLANLIGYADIWAKEREKLRNWIFTNCVKNNYFIRYCGNTDDVDSSLLSAPLYGFIEVSDSTFINTLTKIENDLKTDVFVKRYKTDFMGEAKHPFLLTTVWLARVYMRLGKIDSAIEILNKINKVSRELHLVGEHVDVEKGEFTGNFPQIFVHAQLVIAIKELNDTLTDKNII</sequence>
<evidence type="ECO:0000313" key="5">
    <source>
        <dbReference type="Proteomes" id="UP000076770"/>
    </source>
</evidence>
<dbReference type="Pfam" id="PF00723">
    <property type="entry name" value="Glyco_hydro_15"/>
    <property type="match status" value="1"/>
</dbReference>
<evidence type="ECO:0000256" key="1">
    <source>
        <dbReference type="ARBA" id="ARBA00006188"/>
    </source>
</evidence>
<dbReference type="PANTHER" id="PTHR31616">
    <property type="entry name" value="TREHALASE"/>
    <property type="match status" value="1"/>
</dbReference>
<dbReference type="GO" id="GO:0005975">
    <property type="term" value="P:carbohydrate metabolic process"/>
    <property type="evidence" value="ECO:0007669"/>
    <property type="project" value="InterPro"/>
</dbReference>
<comment type="similarity">
    <text evidence="1">Belongs to the glycosyl hydrolase 15 family.</text>
</comment>
<evidence type="ECO:0000259" key="3">
    <source>
        <dbReference type="Pfam" id="PF19291"/>
    </source>
</evidence>
<dbReference type="Gene3D" id="1.50.10.10">
    <property type="match status" value="1"/>
</dbReference>
<feature type="domain" description="GH15-like" evidence="2">
    <location>
        <begin position="209"/>
        <end position="568"/>
    </location>
</feature>